<name>A0A5C6WWE3_9DELT</name>
<reference evidence="8 9" key="1">
    <citation type="submission" date="2019-08" db="EMBL/GenBank/DDBJ databases">
        <title>Bradymonadales sp. TMQ2.</title>
        <authorList>
            <person name="Liang Q."/>
        </authorList>
    </citation>
    <scope>NUCLEOTIDE SEQUENCE [LARGE SCALE GENOMIC DNA]</scope>
    <source>
        <strain evidence="8 9">TMQ2</strain>
    </source>
</reference>
<dbReference type="GO" id="GO:0016616">
    <property type="term" value="F:oxidoreductase activity, acting on the CH-OH group of donors, NAD or NADP as acceptor"/>
    <property type="evidence" value="ECO:0007669"/>
    <property type="project" value="InterPro"/>
</dbReference>
<dbReference type="OrthoDB" id="9793626at2"/>
<protein>
    <submittedName>
        <fullName evidence="8">3-phosphoglycerate dehydrogenase</fullName>
    </submittedName>
</protein>
<evidence type="ECO:0000256" key="1">
    <source>
        <dbReference type="ARBA" id="ARBA00005854"/>
    </source>
</evidence>
<dbReference type="Proteomes" id="UP000321046">
    <property type="component" value="Unassembled WGS sequence"/>
</dbReference>
<dbReference type="InterPro" id="IPR050857">
    <property type="entry name" value="D-2-hydroxyacid_DH"/>
</dbReference>
<dbReference type="Pfam" id="PF02826">
    <property type="entry name" value="2-Hacid_dh_C"/>
    <property type="match status" value="1"/>
</dbReference>
<dbReference type="Pfam" id="PF00389">
    <property type="entry name" value="2-Hacid_dh"/>
    <property type="match status" value="1"/>
</dbReference>
<dbReference type="InterPro" id="IPR006140">
    <property type="entry name" value="D-isomer_DH_NAD-bd"/>
</dbReference>
<dbReference type="PANTHER" id="PTHR42789:SF1">
    <property type="entry name" value="D-ISOMER SPECIFIC 2-HYDROXYACID DEHYDROGENASE FAMILY PROTEIN (AFU_ORTHOLOGUE AFUA_6G10090)"/>
    <property type="match status" value="1"/>
</dbReference>
<organism evidence="8 9">
    <name type="scientific">Lujinxingia vulgaris</name>
    <dbReference type="NCBI Taxonomy" id="2600176"/>
    <lineage>
        <taxon>Bacteria</taxon>
        <taxon>Deltaproteobacteria</taxon>
        <taxon>Bradymonadales</taxon>
        <taxon>Lujinxingiaceae</taxon>
        <taxon>Lujinxingia</taxon>
    </lineage>
</organism>
<comment type="similarity">
    <text evidence="1 5">Belongs to the D-isomer specific 2-hydroxyacid dehydrogenase family.</text>
</comment>
<dbReference type="SUPFAM" id="SSF51735">
    <property type="entry name" value="NAD(P)-binding Rossmann-fold domains"/>
    <property type="match status" value="1"/>
</dbReference>
<evidence type="ECO:0000256" key="5">
    <source>
        <dbReference type="RuleBase" id="RU003719"/>
    </source>
</evidence>
<evidence type="ECO:0000259" key="6">
    <source>
        <dbReference type="Pfam" id="PF00389"/>
    </source>
</evidence>
<dbReference type="RefSeq" id="WP_146975829.1">
    <property type="nucleotide sequence ID" value="NZ_VOSL01000060.1"/>
</dbReference>
<dbReference type="EMBL" id="VOSL01000060">
    <property type="protein sequence ID" value="TXD33632.1"/>
    <property type="molecule type" value="Genomic_DNA"/>
</dbReference>
<dbReference type="InterPro" id="IPR006139">
    <property type="entry name" value="D-isomer_2_OHA_DH_cat_dom"/>
</dbReference>
<feature type="domain" description="D-isomer specific 2-hydroxyacid dehydrogenase catalytic" evidence="6">
    <location>
        <begin position="18"/>
        <end position="346"/>
    </location>
</feature>
<evidence type="ECO:0000256" key="2">
    <source>
        <dbReference type="ARBA" id="ARBA00022605"/>
    </source>
</evidence>
<dbReference type="InterPro" id="IPR036291">
    <property type="entry name" value="NAD(P)-bd_dom_sf"/>
</dbReference>
<evidence type="ECO:0000259" key="7">
    <source>
        <dbReference type="Pfam" id="PF02826"/>
    </source>
</evidence>
<dbReference type="GO" id="GO:0051287">
    <property type="term" value="F:NAD binding"/>
    <property type="evidence" value="ECO:0007669"/>
    <property type="project" value="InterPro"/>
</dbReference>
<comment type="caution">
    <text evidence="8">The sequence shown here is derived from an EMBL/GenBank/DDBJ whole genome shotgun (WGS) entry which is preliminary data.</text>
</comment>
<dbReference type="PANTHER" id="PTHR42789">
    <property type="entry name" value="D-ISOMER SPECIFIC 2-HYDROXYACID DEHYDROGENASE FAMILY PROTEIN (AFU_ORTHOLOGUE AFUA_6G10090)"/>
    <property type="match status" value="1"/>
</dbReference>
<accession>A0A5C6WWE3</accession>
<sequence length="450" mass="50179">MSEQHDVRMLRDHFKKALILENPHPSLDRYLTAMGIEVERLDESVTLNEDEVVRILEEGQHDLLFKRSRFEVNERVLKASKHLAAVMLCCIGDDSVDREACAREGVLVMNDPVSNGRSVVEMVLGEMICLARRIFDADRDGRSHLWTKNSKERYELKGKNLAIIGLGNIGKQVAQVAEAFGMRVFFYDTRELAREVGMALGWTSCATLSEAFRVADVVTVHVGAEDHRGRSNRDMLSYEHLSNFGADREPSSPRIFINAARGFLYNPEDLKRAVEEGHVRRAAVDVFPEEPGSSDDPWSNPYAEFASVVTTPHIGAATEEAQPRIAQHVANTTQLFLEQGLVRDCVFSPGQTIGVETDGACTILTVIHSDQRGTKKAVDDAIFEAGLNNLRSSHRDFPDYGFAYEVAAIDRPLDTKQLHELVAHAQAITGDVRAVRAIRQIPLRSEGCNE</sequence>
<dbReference type="PROSITE" id="PS00065">
    <property type="entry name" value="D_2_HYDROXYACID_DH_1"/>
    <property type="match status" value="1"/>
</dbReference>
<evidence type="ECO:0000256" key="4">
    <source>
        <dbReference type="ARBA" id="ARBA00023027"/>
    </source>
</evidence>
<evidence type="ECO:0000256" key="3">
    <source>
        <dbReference type="ARBA" id="ARBA00023002"/>
    </source>
</evidence>
<gene>
    <name evidence="8" type="ORF">FRC96_15735</name>
</gene>
<keyword evidence="4" id="KW-0520">NAD</keyword>
<dbReference type="AlphaFoldDB" id="A0A5C6WWE3"/>
<dbReference type="InterPro" id="IPR029752">
    <property type="entry name" value="D-isomer_DH_CS1"/>
</dbReference>
<dbReference type="GO" id="GO:0008652">
    <property type="term" value="P:amino acid biosynthetic process"/>
    <property type="evidence" value="ECO:0007669"/>
    <property type="project" value="UniProtKB-KW"/>
</dbReference>
<feature type="domain" description="D-isomer specific 2-hydroxyacid dehydrogenase NAD-binding" evidence="7">
    <location>
        <begin position="125"/>
        <end position="315"/>
    </location>
</feature>
<dbReference type="Gene3D" id="3.40.50.720">
    <property type="entry name" value="NAD(P)-binding Rossmann-like Domain"/>
    <property type="match status" value="2"/>
</dbReference>
<dbReference type="SUPFAM" id="SSF52283">
    <property type="entry name" value="Formate/glycerate dehydrogenase catalytic domain-like"/>
    <property type="match status" value="1"/>
</dbReference>
<keyword evidence="2" id="KW-0028">Amino-acid biosynthesis</keyword>
<keyword evidence="3 5" id="KW-0560">Oxidoreductase</keyword>
<evidence type="ECO:0000313" key="8">
    <source>
        <dbReference type="EMBL" id="TXD33632.1"/>
    </source>
</evidence>
<evidence type="ECO:0000313" key="9">
    <source>
        <dbReference type="Proteomes" id="UP000321046"/>
    </source>
</evidence>
<proteinExistence type="inferred from homology"/>